<dbReference type="GO" id="GO:0016891">
    <property type="term" value="F:RNA endonuclease activity producing 5'-phosphomonoesters, hydrolytic mechanism"/>
    <property type="evidence" value="ECO:0007669"/>
    <property type="project" value="TreeGrafter"/>
</dbReference>
<evidence type="ECO:0000313" key="10">
    <source>
        <dbReference type="EMBL" id="KDN81644.1"/>
    </source>
</evidence>
<evidence type="ECO:0000256" key="3">
    <source>
        <dbReference type="ARBA" id="ARBA00012027"/>
    </source>
</evidence>
<evidence type="ECO:0000256" key="7">
    <source>
        <dbReference type="SAM" id="MobiDB-lite"/>
    </source>
</evidence>
<dbReference type="PANTHER" id="PTHR43856">
    <property type="entry name" value="CARDIOLIPIN HYDROLASE"/>
    <property type="match status" value="1"/>
</dbReference>
<dbReference type="Proteomes" id="UP000027178">
    <property type="component" value="Unassembled WGS sequence"/>
</dbReference>
<dbReference type="PANTHER" id="PTHR43856:SF1">
    <property type="entry name" value="MITOCHONDRIAL CARDIOLIPIN HYDROLASE"/>
    <property type="match status" value="1"/>
</dbReference>
<dbReference type="HOGENOM" id="CLU_554095_0_0_11"/>
<keyword evidence="6" id="KW-0443">Lipid metabolism</keyword>
<dbReference type="PATRIC" id="fig|1348663.4.peg.6393"/>
<dbReference type="InterPro" id="IPR001736">
    <property type="entry name" value="PLipase_D/transphosphatidylase"/>
</dbReference>
<evidence type="ECO:0000256" key="5">
    <source>
        <dbReference type="ARBA" id="ARBA00022963"/>
    </source>
</evidence>
<dbReference type="InterPro" id="IPR025202">
    <property type="entry name" value="PLD-like_dom"/>
</dbReference>
<comment type="catalytic activity">
    <reaction evidence="1">
        <text>a 1,2-diacyl-sn-glycero-3-phosphocholine + H2O = a 1,2-diacyl-sn-glycero-3-phosphate + choline + H(+)</text>
        <dbReference type="Rhea" id="RHEA:14445"/>
        <dbReference type="ChEBI" id="CHEBI:15354"/>
        <dbReference type="ChEBI" id="CHEBI:15377"/>
        <dbReference type="ChEBI" id="CHEBI:15378"/>
        <dbReference type="ChEBI" id="CHEBI:57643"/>
        <dbReference type="ChEBI" id="CHEBI:58608"/>
        <dbReference type="EC" id="3.1.4.4"/>
    </reaction>
</comment>
<dbReference type="GO" id="GO:0016042">
    <property type="term" value="P:lipid catabolic process"/>
    <property type="evidence" value="ECO:0007669"/>
    <property type="project" value="UniProtKB-KW"/>
</dbReference>
<keyword evidence="4" id="KW-0378">Hydrolase</keyword>
<dbReference type="SUPFAM" id="SSF56024">
    <property type="entry name" value="Phospholipase D/nuclease"/>
    <property type="match status" value="2"/>
</dbReference>
<sequence length="492" mass="51290">MRLPRRLLRTLAASATVAATVLAPLTAAHAAGSAYTLVILPDQGENAIYDLVNSAAKSVDVTIYELRDTTLTAALVNRQKAGVKVRVVMDPNHSSVNSAAYTALTAGGVSVVYSSSSFTYTHQKTITVDGAKSYVSTGNFDTTYYSTSRDYGVLDTDPADVAAIEQVFAADYAHTAITPSDGTDLVWSPTDSQSRLLALVNGAQHSLDVEQEEFGDAALVNAIVAAEQRGVTVRVVAEDTSAKYTAQFDQVTAAGGKVTAYTSSTGFYIHAKAIVADYGTAGAKVFAGSENFSDNSLNHNRELGLIISDPAVLSGIESTFTADFNRVPSGGGTTPPPTGTCAAPGQLLGNPGFETGTASPWTGTSGTLNSSASEPARTGSWDVWLDGYGTTHSETLTQTVTVPAGCAASLSYWLHVDTAETSTTTAYDKLTVTANGATVATHSNLDHNTGYTQHTVDLSAYAGQSVTLTFTGAEDYQKQTSFVLDDLSLAAS</sequence>
<dbReference type="AlphaFoldDB" id="A0A066YNU6"/>
<keyword evidence="8" id="KW-0732">Signal</keyword>
<organism evidence="10 11">
    <name type="scientific">Kitasatospora cheerisanensis KCTC 2395</name>
    <dbReference type="NCBI Taxonomy" id="1348663"/>
    <lineage>
        <taxon>Bacteria</taxon>
        <taxon>Bacillati</taxon>
        <taxon>Actinomycetota</taxon>
        <taxon>Actinomycetes</taxon>
        <taxon>Kitasatosporales</taxon>
        <taxon>Streptomycetaceae</taxon>
        <taxon>Kitasatospora</taxon>
    </lineage>
</organism>
<dbReference type="EC" id="3.1.4.4" evidence="3"/>
<evidence type="ECO:0000259" key="9">
    <source>
        <dbReference type="PROSITE" id="PS50035"/>
    </source>
</evidence>
<proteinExistence type="inferred from homology"/>
<gene>
    <name evidence="10" type="ORF">KCH_66060</name>
</gene>
<dbReference type="GO" id="GO:0006793">
    <property type="term" value="P:phosphorus metabolic process"/>
    <property type="evidence" value="ECO:0007669"/>
    <property type="project" value="UniProtKB-ARBA"/>
</dbReference>
<feature type="compositionally biased region" description="Polar residues" evidence="7">
    <location>
        <begin position="356"/>
        <end position="373"/>
    </location>
</feature>
<keyword evidence="11" id="KW-1185">Reference proteome</keyword>
<feature type="region of interest" description="Disordered" evidence="7">
    <location>
        <begin position="354"/>
        <end position="376"/>
    </location>
</feature>
<evidence type="ECO:0000256" key="8">
    <source>
        <dbReference type="SAM" id="SignalP"/>
    </source>
</evidence>
<dbReference type="RefSeq" id="WP_244305503.1">
    <property type="nucleotide sequence ID" value="NZ_KK853997.1"/>
</dbReference>
<evidence type="ECO:0000256" key="6">
    <source>
        <dbReference type="ARBA" id="ARBA00023098"/>
    </source>
</evidence>
<dbReference type="EMBL" id="JNBY01000132">
    <property type="protein sequence ID" value="KDN81644.1"/>
    <property type="molecule type" value="Genomic_DNA"/>
</dbReference>
<name>A0A066YNU6_9ACTN</name>
<evidence type="ECO:0000313" key="11">
    <source>
        <dbReference type="Proteomes" id="UP000027178"/>
    </source>
</evidence>
<dbReference type="eggNOG" id="COG4934">
    <property type="taxonomic scope" value="Bacteria"/>
</dbReference>
<evidence type="ECO:0000256" key="2">
    <source>
        <dbReference type="ARBA" id="ARBA00008664"/>
    </source>
</evidence>
<protein>
    <recommendedName>
        <fullName evidence="3">phospholipase D</fullName>
        <ecNumber evidence="3">3.1.4.4</ecNumber>
    </recommendedName>
</protein>
<dbReference type="GO" id="GO:0004630">
    <property type="term" value="F:phospholipase D activity"/>
    <property type="evidence" value="ECO:0007669"/>
    <property type="project" value="UniProtKB-EC"/>
</dbReference>
<comment type="caution">
    <text evidence="10">The sequence shown here is derived from an EMBL/GenBank/DDBJ whole genome shotgun (WGS) entry which is preliminary data.</text>
</comment>
<reference evidence="10 11" key="1">
    <citation type="submission" date="2014-05" db="EMBL/GenBank/DDBJ databases">
        <title>Draft Genome Sequence of Kitasatospora cheerisanensis KCTC 2395.</title>
        <authorList>
            <person name="Nam D.H."/>
        </authorList>
    </citation>
    <scope>NUCLEOTIDE SEQUENCE [LARGE SCALE GENOMIC DNA]</scope>
    <source>
        <strain evidence="10 11">KCTC 2395</strain>
    </source>
</reference>
<keyword evidence="5" id="KW-0442">Lipid degradation</keyword>
<evidence type="ECO:0000256" key="1">
    <source>
        <dbReference type="ARBA" id="ARBA00000798"/>
    </source>
</evidence>
<dbReference type="Gene3D" id="2.60.120.260">
    <property type="entry name" value="Galactose-binding domain-like"/>
    <property type="match status" value="1"/>
</dbReference>
<accession>A0A066YNU6</accession>
<dbReference type="Pfam" id="PF13091">
    <property type="entry name" value="PLDc_2"/>
    <property type="match status" value="2"/>
</dbReference>
<feature type="domain" description="PLD phosphodiesterase" evidence="9">
    <location>
        <begin position="265"/>
        <end position="296"/>
    </location>
</feature>
<feature type="chain" id="PRO_5001631657" description="phospholipase D" evidence="8">
    <location>
        <begin position="31"/>
        <end position="492"/>
    </location>
</feature>
<dbReference type="Gene3D" id="3.30.870.10">
    <property type="entry name" value="Endonuclease Chain A"/>
    <property type="match status" value="2"/>
</dbReference>
<dbReference type="eggNOG" id="COG1502">
    <property type="taxonomic scope" value="Bacteria"/>
</dbReference>
<evidence type="ECO:0000256" key="4">
    <source>
        <dbReference type="ARBA" id="ARBA00022801"/>
    </source>
</evidence>
<feature type="signal peptide" evidence="8">
    <location>
        <begin position="1"/>
        <end position="30"/>
    </location>
</feature>
<dbReference type="InterPro" id="IPR051406">
    <property type="entry name" value="PLD_domain"/>
</dbReference>
<dbReference type="CDD" id="cd09128">
    <property type="entry name" value="PLDc_unchar1_2"/>
    <property type="match status" value="1"/>
</dbReference>
<feature type="domain" description="PLD phosphodiesterase" evidence="9">
    <location>
        <begin position="117"/>
        <end position="144"/>
    </location>
</feature>
<dbReference type="PROSITE" id="PS50035">
    <property type="entry name" value="PLD"/>
    <property type="match status" value="2"/>
</dbReference>
<comment type="similarity">
    <text evidence="2">Belongs to the phospholipase D family.</text>
</comment>